<dbReference type="Proteomes" id="UP000799439">
    <property type="component" value="Unassembled WGS sequence"/>
</dbReference>
<feature type="compositionally biased region" description="Polar residues" evidence="1">
    <location>
        <begin position="119"/>
        <end position="128"/>
    </location>
</feature>
<feature type="compositionally biased region" description="Acidic residues" evidence="1">
    <location>
        <begin position="159"/>
        <end position="169"/>
    </location>
</feature>
<dbReference type="EMBL" id="ML996086">
    <property type="protein sequence ID" value="KAF2152329.1"/>
    <property type="molecule type" value="Genomic_DNA"/>
</dbReference>
<feature type="compositionally biased region" description="Polar residues" evidence="1">
    <location>
        <begin position="138"/>
        <end position="147"/>
    </location>
</feature>
<evidence type="ECO:0000256" key="1">
    <source>
        <dbReference type="SAM" id="MobiDB-lite"/>
    </source>
</evidence>
<protein>
    <submittedName>
        <fullName evidence="2">Uncharacterized protein</fullName>
    </submittedName>
</protein>
<dbReference type="Pfam" id="PF11951">
    <property type="entry name" value="Fungal_trans_2"/>
    <property type="match status" value="1"/>
</dbReference>
<dbReference type="InterPro" id="IPR021858">
    <property type="entry name" value="Fun_TF"/>
</dbReference>
<feature type="compositionally biased region" description="Low complexity" evidence="1">
    <location>
        <begin position="21"/>
        <end position="44"/>
    </location>
</feature>
<proteinExistence type="predicted"/>
<evidence type="ECO:0000313" key="3">
    <source>
        <dbReference type="Proteomes" id="UP000799439"/>
    </source>
</evidence>
<dbReference type="PANTHER" id="PTHR37540:SF5">
    <property type="entry name" value="TRANSCRIPTION FACTOR DOMAIN-CONTAINING PROTEIN"/>
    <property type="match status" value="1"/>
</dbReference>
<feature type="region of interest" description="Disordered" evidence="1">
    <location>
        <begin position="20"/>
        <end position="193"/>
    </location>
</feature>
<dbReference type="PANTHER" id="PTHR37540">
    <property type="entry name" value="TRANSCRIPTION FACTOR (ACR-2), PUTATIVE-RELATED-RELATED"/>
    <property type="match status" value="1"/>
</dbReference>
<accession>A0A9P4J4Q0</accession>
<dbReference type="AlphaFoldDB" id="A0A9P4J4Q0"/>
<comment type="caution">
    <text evidence="2">The sequence shown here is derived from an EMBL/GenBank/DDBJ whole genome shotgun (WGS) entry which is preliminary data.</text>
</comment>
<gene>
    <name evidence="2" type="ORF">K461DRAFT_144943</name>
</gene>
<dbReference type="OrthoDB" id="4159781at2759"/>
<sequence length="445" mass="48282">MSSNTANTSQAEWKFEAAVFPSSASKSPALPSTSHSSTDSTTPTFEAAAGPENKAQAGTNSNSQSHNVGFSFVNSYHPDDAKGSSNKRTIRSHVAKVQHSRTRASGSTSKNEPKEVKARTQSRPSRPQVNIRPKITEPEQSSSQISHSPALGGLRGLVTEDDDDDDVEELPPRSRHDSHYRDQSSATHNAGAVEKASFLHPATVTLLRILRGGRHDPFWTYPVPFHPHIERIVNHYLVHIAVDIPFIVPPTEPGLLRRKWFPLAMAEPATFYAIVLLAATHHAVVNPAYSNAFDLLTLKGKAISAINEALADPQRSISDSTMGAVMKMASYEAIFGDEKFFHAHMNGLQHMVQKRGGLPNLGLDGLLERIVLWIDSNYSHHLGCGWKFDKKWFPTTVLHPAVVDPNLADAEPSPTCATMALANGRAPPAAAPTMSMSVNPTPAAA</sequence>
<evidence type="ECO:0000313" key="2">
    <source>
        <dbReference type="EMBL" id="KAF2152329.1"/>
    </source>
</evidence>
<keyword evidence="3" id="KW-1185">Reference proteome</keyword>
<name>A0A9P4J4Q0_9PEZI</name>
<feature type="compositionally biased region" description="Polar residues" evidence="1">
    <location>
        <begin position="56"/>
        <end position="74"/>
    </location>
</feature>
<feature type="compositionally biased region" description="Basic and acidic residues" evidence="1">
    <location>
        <begin position="170"/>
        <end position="182"/>
    </location>
</feature>
<organism evidence="2 3">
    <name type="scientific">Myriangium duriaei CBS 260.36</name>
    <dbReference type="NCBI Taxonomy" id="1168546"/>
    <lineage>
        <taxon>Eukaryota</taxon>
        <taxon>Fungi</taxon>
        <taxon>Dikarya</taxon>
        <taxon>Ascomycota</taxon>
        <taxon>Pezizomycotina</taxon>
        <taxon>Dothideomycetes</taxon>
        <taxon>Dothideomycetidae</taxon>
        <taxon>Myriangiales</taxon>
        <taxon>Myriangiaceae</taxon>
        <taxon>Myriangium</taxon>
    </lineage>
</organism>
<reference evidence="2" key="1">
    <citation type="journal article" date="2020" name="Stud. Mycol.">
        <title>101 Dothideomycetes genomes: a test case for predicting lifestyles and emergence of pathogens.</title>
        <authorList>
            <person name="Haridas S."/>
            <person name="Albert R."/>
            <person name="Binder M."/>
            <person name="Bloem J."/>
            <person name="Labutti K."/>
            <person name="Salamov A."/>
            <person name="Andreopoulos B."/>
            <person name="Baker S."/>
            <person name="Barry K."/>
            <person name="Bills G."/>
            <person name="Bluhm B."/>
            <person name="Cannon C."/>
            <person name="Castanera R."/>
            <person name="Culley D."/>
            <person name="Daum C."/>
            <person name="Ezra D."/>
            <person name="Gonzalez J."/>
            <person name="Henrissat B."/>
            <person name="Kuo A."/>
            <person name="Liang C."/>
            <person name="Lipzen A."/>
            <person name="Lutzoni F."/>
            <person name="Magnuson J."/>
            <person name="Mondo S."/>
            <person name="Nolan M."/>
            <person name="Ohm R."/>
            <person name="Pangilinan J."/>
            <person name="Park H.-J."/>
            <person name="Ramirez L."/>
            <person name="Alfaro M."/>
            <person name="Sun H."/>
            <person name="Tritt A."/>
            <person name="Yoshinaga Y."/>
            <person name="Zwiers L.-H."/>
            <person name="Turgeon B."/>
            <person name="Goodwin S."/>
            <person name="Spatafora J."/>
            <person name="Crous P."/>
            <person name="Grigoriev I."/>
        </authorList>
    </citation>
    <scope>NUCLEOTIDE SEQUENCE</scope>
    <source>
        <strain evidence="2">CBS 260.36</strain>
    </source>
</reference>
<feature type="compositionally biased region" description="Basic residues" evidence="1">
    <location>
        <begin position="88"/>
        <end position="102"/>
    </location>
</feature>